<sequence length="94" mass="9858">MSDNGAPHKVKRRCLARDIPPLSLIARRMGTFQHHQPPAAPKVTRAQGQLSESSSSLSDILGSPTAAADNPATAVVEGGDGLLINMDVEAFLKA</sequence>
<gene>
    <name evidence="1" type="ORF">HPB50_018809</name>
</gene>
<accession>A0ACB7TN13</accession>
<comment type="caution">
    <text evidence="1">The sequence shown here is derived from an EMBL/GenBank/DDBJ whole genome shotgun (WGS) entry which is preliminary data.</text>
</comment>
<protein>
    <submittedName>
        <fullName evidence="1">Uncharacterized protein</fullName>
    </submittedName>
</protein>
<reference evidence="1" key="1">
    <citation type="submission" date="2020-05" db="EMBL/GenBank/DDBJ databases">
        <title>Large-scale comparative analyses of tick genomes elucidate their genetic diversity and vector capacities.</title>
        <authorList>
            <person name="Jia N."/>
            <person name="Wang J."/>
            <person name="Shi W."/>
            <person name="Du L."/>
            <person name="Sun Y."/>
            <person name="Zhan W."/>
            <person name="Jiang J."/>
            <person name="Wang Q."/>
            <person name="Zhang B."/>
            <person name="Ji P."/>
            <person name="Sakyi L.B."/>
            <person name="Cui X."/>
            <person name="Yuan T."/>
            <person name="Jiang B."/>
            <person name="Yang W."/>
            <person name="Lam T.T.-Y."/>
            <person name="Chang Q."/>
            <person name="Ding S."/>
            <person name="Wang X."/>
            <person name="Zhu J."/>
            <person name="Ruan X."/>
            <person name="Zhao L."/>
            <person name="Wei J."/>
            <person name="Que T."/>
            <person name="Du C."/>
            <person name="Cheng J."/>
            <person name="Dai P."/>
            <person name="Han X."/>
            <person name="Huang E."/>
            <person name="Gao Y."/>
            <person name="Liu J."/>
            <person name="Shao H."/>
            <person name="Ye R."/>
            <person name="Li L."/>
            <person name="Wei W."/>
            <person name="Wang X."/>
            <person name="Wang C."/>
            <person name="Yang T."/>
            <person name="Huo Q."/>
            <person name="Li W."/>
            <person name="Guo W."/>
            <person name="Chen H."/>
            <person name="Zhou L."/>
            <person name="Ni X."/>
            <person name="Tian J."/>
            <person name="Zhou Y."/>
            <person name="Sheng Y."/>
            <person name="Liu T."/>
            <person name="Pan Y."/>
            <person name="Xia L."/>
            <person name="Li J."/>
            <person name="Zhao F."/>
            <person name="Cao W."/>
        </authorList>
    </citation>
    <scope>NUCLEOTIDE SEQUENCE</scope>
    <source>
        <strain evidence="1">Hyas-2018</strain>
    </source>
</reference>
<dbReference type="EMBL" id="CM023481">
    <property type="protein sequence ID" value="KAH6947404.1"/>
    <property type="molecule type" value="Genomic_DNA"/>
</dbReference>
<evidence type="ECO:0000313" key="2">
    <source>
        <dbReference type="Proteomes" id="UP000821845"/>
    </source>
</evidence>
<dbReference type="Proteomes" id="UP000821845">
    <property type="component" value="Chromosome 1"/>
</dbReference>
<organism evidence="1 2">
    <name type="scientific">Hyalomma asiaticum</name>
    <name type="common">Tick</name>
    <dbReference type="NCBI Taxonomy" id="266040"/>
    <lineage>
        <taxon>Eukaryota</taxon>
        <taxon>Metazoa</taxon>
        <taxon>Ecdysozoa</taxon>
        <taxon>Arthropoda</taxon>
        <taxon>Chelicerata</taxon>
        <taxon>Arachnida</taxon>
        <taxon>Acari</taxon>
        <taxon>Parasitiformes</taxon>
        <taxon>Ixodida</taxon>
        <taxon>Ixodoidea</taxon>
        <taxon>Ixodidae</taxon>
        <taxon>Hyalomminae</taxon>
        <taxon>Hyalomma</taxon>
    </lineage>
</organism>
<name>A0ACB7TN13_HYAAI</name>
<proteinExistence type="predicted"/>
<evidence type="ECO:0000313" key="1">
    <source>
        <dbReference type="EMBL" id="KAH6947404.1"/>
    </source>
</evidence>
<keyword evidence="2" id="KW-1185">Reference proteome</keyword>